<evidence type="ECO:0000313" key="6">
    <source>
        <dbReference type="Proteomes" id="UP000595309"/>
    </source>
</evidence>
<name>A0A0E1NLU9_YEREN</name>
<dbReference type="Proteomes" id="UP000041601">
    <property type="component" value="Unassembled WGS sequence"/>
</dbReference>
<dbReference type="EMBL" id="CGBR01000005">
    <property type="protein sequence ID" value="CFQ56690.1"/>
    <property type="molecule type" value="Genomic_DNA"/>
</dbReference>
<dbReference type="PATRIC" id="fig|630.129.peg.2488"/>
<keyword evidence="4" id="KW-1185">Reference proteome</keyword>
<dbReference type="Gene3D" id="3.40.630.10">
    <property type="entry name" value="Zn peptidases"/>
    <property type="match status" value="1"/>
</dbReference>
<dbReference type="AlphaFoldDB" id="A0A0E1NLU9"/>
<dbReference type="RefSeq" id="WP_005158106.1">
    <property type="nucleotide sequence ID" value="NZ_CGBC01000007.1"/>
</dbReference>
<evidence type="ECO:0000313" key="1">
    <source>
        <dbReference type="EMBL" id="CFQ56690.1"/>
    </source>
</evidence>
<dbReference type="Proteomes" id="UP000595309">
    <property type="component" value="Chromosome"/>
</dbReference>
<reference evidence="3 6" key="3">
    <citation type="submission" date="2021-01" db="EMBL/GenBank/DDBJ databases">
        <title>FDA dAtabase for Regulatory Grade micrObial Sequences (FDA-ARGOS): Supporting development and validation of Infectious Disease Dx tests.</title>
        <authorList>
            <person name="Blissenbach B."/>
            <person name="Krut O."/>
            <person name="Tallon L."/>
            <person name="Sadzewicz L."/>
            <person name="Zhao X."/>
            <person name="Boylan J."/>
            <person name="Ott S."/>
            <person name="Bowen H."/>
            <person name="Vavikolanu K."/>
            <person name="Mehta A."/>
            <person name="Aluvathingal J."/>
            <person name="Nadendla S."/>
            <person name="Yan Y."/>
            <person name="Sichtig H."/>
        </authorList>
    </citation>
    <scope>NUCLEOTIDE SEQUENCE [LARGE SCALE GENOMIC DNA]</scope>
    <source>
        <strain evidence="3 6">FDAARGOS_1082</strain>
    </source>
</reference>
<gene>
    <name evidence="1" type="ORF">ERS137941_01036</name>
    <name evidence="2" type="ORF">ERS137959_00807</name>
    <name evidence="3" type="ORF">I6I39_16675</name>
</gene>
<accession>A0A0E1NLU9</accession>
<dbReference type="EMBL" id="CP068146">
    <property type="protein sequence ID" value="QQU46544.1"/>
    <property type="molecule type" value="Genomic_DNA"/>
</dbReference>
<dbReference type="Proteomes" id="UP000048841">
    <property type="component" value="Unassembled WGS sequence"/>
</dbReference>
<reference evidence="1 5" key="2">
    <citation type="submission" date="2015-03" db="EMBL/GenBank/DDBJ databases">
        <authorList>
            <person name="Murphy D."/>
        </authorList>
    </citation>
    <scope>NUCLEOTIDE SEQUENCE [LARGE SCALE GENOMIC DNA]</scope>
    <source>
        <strain evidence="1 5">IP26249</strain>
    </source>
</reference>
<sequence length="90" mass="9728">MLIDSVLNSWAKEAAVFIDLHGGDLGEDVAKFVMCQQIGDDELDNIIRSLAPQFDADAIVEFAADQTHNQGWATNELPSLGRHAVMSEGG</sequence>
<reference evidence="2 4" key="1">
    <citation type="submission" date="2015-03" db="EMBL/GenBank/DDBJ databases">
        <authorList>
            <consortium name="Pathogen Informatics"/>
            <person name="Murphy D."/>
        </authorList>
    </citation>
    <scope>NUCLEOTIDE SEQUENCE [LARGE SCALE GENOMIC DNA]</scope>
    <source>
        <strain evidence="2 4">IP05342</strain>
    </source>
</reference>
<dbReference type="GeneID" id="31408736"/>
<protein>
    <submittedName>
        <fullName evidence="1">Uncharacterized protein</fullName>
    </submittedName>
</protein>
<evidence type="ECO:0000313" key="2">
    <source>
        <dbReference type="EMBL" id="CND29878.1"/>
    </source>
</evidence>
<dbReference type="EMBL" id="CPXJ01000008">
    <property type="protein sequence ID" value="CND29878.1"/>
    <property type="molecule type" value="Genomic_DNA"/>
</dbReference>
<organism evidence="1 5">
    <name type="scientific">Yersinia enterocolitica</name>
    <dbReference type="NCBI Taxonomy" id="630"/>
    <lineage>
        <taxon>Bacteria</taxon>
        <taxon>Pseudomonadati</taxon>
        <taxon>Pseudomonadota</taxon>
        <taxon>Gammaproteobacteria</taxon>
        <taxon>Enterobacterales</taxon>
        <taxon>Yersiniaceae</taxon>
        <taxon>Yersinia</taxon>
    </lineage>
</organism>
<evidence type="ECO:0000313" key="3">
    <source>
        <dbReference type="EMBL" id="QQU46544.1"/>
    </source>
</evidence>
<dbReference type="KEGG" id="yet:CH48_4082"/>
<proteinExistence type="predicted"/>
<evidence type="ECO:0000313" key="5">
    <source>
        <dbReference type="Proteomes" id="UP000048841"/>
    </source>
</evidence>
<evidence type="ECO:0000313" key="4">
    <source>
        <dbReference type="Proteomes" id="UP000041601"/>
    </source>
</evidence>